<name>A0A8I6XC87_HORVV</name>
<keyword evidence="2" id="KW-0805">Transcription regulation</keyword>
<keyword evidence="3" id="KW-0238">DNA-binding</keyword>
<dbReference type="GO" id="GO:0005634">
    <property type="term" value="C:nucleus"/>
    <property type="evidence" value="ECO:0007669"/>
    <property type="project" value="UniProtKB-SubCell"/>
</dbReference>
<evidence type="ECO:0000256" key="2">
    <source>
        <dbReference type="ARBA" id="ARBA00023015"/>
    </source>
</evidence>
<dbReference type="InterPro" id="IPR015300">
    <property type="entry name" value="DNA-bd_pseudobarrel_sf"/>
</dbReference>
<dbReference type="SUPFAM" id="SSF101936">
    <property type="entry name" value="DNA-binding pseudobarrel domain"/>
    <property type="match status" value="1"/>
</dbReference>
<keyword evidence="5" id="KW-0539">Nucleus</keyword>
<dbReference type="Proteomes" id="UP000011116">
    <property type="component" value="Chromosome 3H"/>
</dbReference>
<protein>
    <recommendedName>
        <fullName evidence="6">TF-B3 domain-containing protein</fullName>
    </recommendedName>
</protein>
<dbReference type="InterPro" id="IPR050655">
    <property type="entry name" value="Plant_B3_domain"/>
</dbReference>
<evidence type="ECO:0000256" key="3">
    <source>
        <dbReference type="ARBA" id="ARBA00023125"/>
    </source>
</evidence>
<dbReference type="SMART" id="SM01019">
    <property type="entry name" value="B3"/>
    <property type="match status" value="1"/>
</dbReference>
<dbReference type="InterPro" id="IPR003340">
    <property type="entry name" value="B3_DNA-bd"/>
</dbReference>
<evidence type="ECO:0000256" key="1">
    <source>
        <dbReference type="ARBA" id="ARBA00004123"/>
    </source>
</evidence>
<proteinExistence type="predicted"/>
<accession>A0A8I6XC87</accession>
<evidence type="ECO:0000313" key="7">
    <source>
        <dbReference type="EnsemblPlants" id="HORVU.MOREX.r3.3HG0307370.1"/>
    </source>
</evidence>
<dbReference type="Gramene" id="HORVU.MOREX.r3.3HG0307370.1">
    <property type="protein sequence ID" value="HORVU.MOREX.r3.3HG0307370.1"/>
    <property type="gene ID" value="HORVU.MOREX.r3.3HG0307370"/>
</dbReference>
<evidence type="ECO:0000256" key="5">
    <source>
        <dbReference type="ARBA" id="ARBA00023242"/>
    </source>
</evidence>
<reference evidence="7" key="2">
    <citation type="submission" date="2020-10" db="EMBL/GenBank/DDBJ databases">
        <authorList>
            <person name="Scholz U."/>
            <person name="Mascher M."/>
            <person name="Fiebig A."/>
        </authorList>
    </citation>
    <scope>NUCLEOTIDE SEQUENCE [LARGE SCALE GENOMIC DNA]</scope>
    <source>
        <strain evidence="7">cv. Morex</strain>
    </source>
</reference>
<dbReference type="EnsemblPlants" id="HORVU.MOREX.r3.3HG0307370.1">
    <property type="protein sequence ID" value="HORVU.MOREX.r3.3HG0307370.1"/>
    <property type="gene ID" value="HORVU.MOREX.r3.3HG0307370"/>
</dbReference>
<reference evidence="7" key="3">
    <citation type="submission" date="2022-01" db="UniProtKB">
        <authorList>
            <consortium name="EnsemblPlants"/>
        </authorList>
    </citation>
    <scope>IDENTIFICATION</scope>
    <source>
        <strain evidence="7">subsp. vulgare</strain>
    </source>
</reference>
<evidence type="ECO:0000259" key="6">
    <source>
        <dbReference type="SMART" id="SM01019"/>
    </source>
</evidence>
<keyword evidence="4" id="KW-0804">Transcription</keyword>
<dbReference type="PANTHER" id="PTHR31920:SF146">
    <property type="entry name" value="TF-B3 DOMAIN-CONTAINING PROTEIN"/>
    <property type="match status" value="1"/>
</dbReference>
<dbReference type="AlphaFoldDB" id="A0A8I6XC87"/>
<reference evidence="8" key="1">
    <citation type="journal article" date="2012" name="Nature">
        <title>A physical, genetic and functional sequence assembly of the barley genome.</title>
        <authorList>
            <consortium name="The International Barley Genome Sequencing Consortium"/>
            <person name="Mayer K.F."/>
            <person name="Waugh R."/>
            <person name="Brown J.W."/>
            <person name="Schulman A."/>
            <person name="Langridge P."/>
            <person name="Platzer M."/>
            <person name="Fincher G.B."/>
            <person name="Muehlbauer G.J."/>
            <person name="Sato K."/>
            <person name="Close T.J."/>
            <person name="Wise R.P."/>
            <person name="Stein N."/>
        </authorList>
    </citation>
    <scope>NUCLEOTIDE SEQUENCE [LARGE SCALE GENOMIC DNA]</scope>
    <source>
        <strain evidence="8">cv. Morex</strain>
    </source>
</reference>
<evidence type="ECO:0000256" key="4">
    <source>
        <dbReference type="ARBA" id="ARBA00023163"/>
    </source>
</evidence>
<dbReference type="PANTHER" id="PTHR31920">
    <property type="entry name" value="B3 DOMAIN-CONTAINING"/>
    <property type="match status" value="1"/>
</dbReference>
<feature type="domain" description="TF-B3" evidence="6">
    <location>
        <begin position="49"/>
        <end position="138"/>
    </location>
</feature>
<comment type="subcellular location">
    <subcellularLocation>
        <location evidence="1">Nucleus</location>
    </subcellularLocation>
</comment>
<dbReference type="Gene3D" id="2.40.330.10">
    <property type="entry name" value="DNA-binding pseudobarrel domain"/>
    <property type="match status" value="1"/>
</dbReference>
<dbReference type="GO" id="GO:0003677">
    <property type="term" value="F:DNA binding"/>
    <property type="evidence" value="ECO:0007669"/>
    <property type="project" value="UniProtKB-KW"/>
</dbReference>
<dbReference type="SMR" id="A0A8I6XC87"/>
<keyword evidence="8" id="KW-1185">Reference proteome</keyword>
<organism evidence="7 8">
    <name type="scientific">Hordeum vulgare subsp. vulgare</name>
    <name type="common">Domesticated barley</name>
    <dbReference type="NCBI Taxonomy" id="112509"/>
    <lineage>
        <taxon>Eukaryota</taxon>
        <taxon>Viridiplantae</taxon>
        <taxon>Streptophyta</taxon>
        <taxon>Embryophyta</taxon>
        <taxon>Tracheophyta</taxon>
        <taxon>Spermatophyta</taxon>
        <taxon>Magnoliopsida</taxon>
        <taxon>Liliopsida</taxon>
        <taxon>Poales</taxon>
        <taxon>Poaceae</taxon>
        <taxon>BOP clade</taxon>
        <taxon>Pooideae</taxon>
        <taxon>Triticodae</taxon>
        <taxon>Triticeae</taxon>
        <taxon>Hordeinae</taxon>
        <taxon>Hordeum</taxon>
    </lineage>
</organism>
<evidence type="ECO:0000313" key="8">
    <source>
        <dbReference type="Proteomes" id="UP000011116"/>
    </source>
</evidence>
<sequence length="166" mass="18532">MDKDKEVVQSLGKGREVVPPLVEEPVQDHLSPKRRNCGHYHQESGPNHFCKVILAPKLESLPLPLNFTKHFPAIPAEFKLKTNTICAWRVTVRLMNGRVTLDQGCDTFVAVHHIMIGYMLTFKLLIPDTMKGIVFDGEGLAHTPTVGTLTTILPAVQELELEQRSG</sequence>